<evidence type="ECO:0000256" key="1">
    <source>
        <dbReference type="ARBA" id="ARBA00022649"/>
    </source>
</evidence>
<dbReference type="EC" id="3.1.-.-" evidence="6"/>
<dbReference type="PANTHER" id="PTHR35901:SF1">
    <property type="entry name" value="EXONUCLEASE VAPC9"/>
    <property type="match status" value="1"/>
</dbReference>
<dbReference type="GO" id="GO:0016787">
    <property type="term" value="F:hydrolase activity"/>
    <property type="evidence" value="ECO:0007669"/>
    <property type="project" value="UniProtKB-KW"/>
</dbReference>
<keyword evidence="3 6" id="KW-0479">Metal-binding</keyword>
<dbReference type="RefSeq" id="WP_088149610.1">
    <property type="nucleotide sequence ID" value="NZ_NHON01000004.1"/>
</dbReference>
<protein>
    <recommendedName>
        <fullName evidence="6">Ribonuclease VapC</fullName>
        <shortName evidence="6">RNase VapC</shortName>
        <ecNumber evidence="6">3.1.-.-</ecNumber>
    </recommendedName>
    <alternativeName>
        <fullName evidence="6">Toxin VapC</fullName>
    </alternativeName>
</protein>
<evidence type="ECO:0000256" key="4">
    <source>
        <dbReference type="ARBA" id="ARBA00022801"/>
    </source>
</evidence>
<dbReference type="InterPro" id="IPR044153">
    <property type="entry name" value="PIN_Pae0151-like"/>
</dbReference>
<dbReference type="PANTHER" id="PTHR35901">
    <property type="entry name" value="RIBONUCLEASE VAPC3"/>
    <property type="match status" value="1"/>
</dbReference>
<evidence type="ECO:0000256" key="6">
    <source>
        <dbReference type="HAMAP-Rule" id="MF_00265"/>
    </source>
</evidence>
<dbReference type="SUPFAM" id="SSF88723">
    <property type="entry name" value="PIN domain-like"/>
    <property type="match status" value="1"/>
</dbReference>
<dbReference type="OrthoDB" id="4377304at2"/>
<evidence type="ECO:0000256" key="3">
    <source>
        <dbReference type="ARBA" id="ARBA00022723"/>
    </source>
</evidence>
<accession>A0A211ZT91</accession>
<keyword evidence="1 6" id="KW-1277">Toxin-antitoxin system</keyword>
<dbReference type="Proteomes" id="UP000196655">
    <property type="component" value="Unassembled WGS sequence"/>
</dbReference>
<evidence type="ECO:0000256" key="2">
    <source>
        <dbReference type="ARBA" id="ARBA00022722"/>
    </source>
</evidence>
<gene>
    <name evidence="6" type="primary">vapC</name>
    <name evidence="8" type="ORF">BWR60_03440</name>
</gene>
<dbReference type="GO" id="GO:0000287">
    <property type="term" value="F:magnesium ion binding"/>
    <property type="evidence" value="ECO:0007669"/>
    <property type="project" value="UniProtKB-UniRule"/>
</dbReference>
<comment type="caution">
    <text evidence="8">The sequence shown here is derived from an EMBL/GenBank/DDBJ whole genome shotgun (WGS) entry which is preliminary data.</text>
</comment>
<sequence>MIVVDASALIEVLLRTPAAAAVEARLFGSGITLHAPHLLDVEVVQVIRRYAAKGEIDDARGRAALADLVDFPLHRYPHDILLPRIWDLRANVTAYDAAYIALAEALDAPLLTRDQRLATASGHKARVEVA</sequence>
<evidence type="ECO:0000313" key="8">
    <source>
        <dbReference type="EMBL" id="OWJ68473.1"/>
    </source>
</evidence>
<dbReference type="Pfam" id="PF01850">
    <property type="entry name" value="PIN"/>
    <property type="match status" value="1"/>
</dbReference>
<dbReference type="InterPro" id="IPR002716">
    <property type="entry name" value="PIN_dom"/>
</dbReference>
<dbReference type="GO" id="GO:0004540">
    <property type="term" value="F:RNA nuclease activity"/>
    <property type="evidence" value="ECO:0007669"/>
    <property type="project" value="InterPro"/>
</dbReference>
<dbReference type="GO" id="GO:0090729">
    <property type="term" value="F:toxin activity"/>
    <property type="evidence" value="ECO:0007669"/>
    <property type="project" value="UniProtKB-KW"/>
</dbReference>
<keyword evidence="5 6" id="KW-0460">Magnesium</keyword>
<evidence type="ECO:0000256" key="5">
    <source>
        <dbReference type="ARBA" id="ARBA00022842"/>
    </source>
</evidence>
<dbReference type="InterPro" id="IPR029060">
    <property type="entry name" value="PIN-like_dom_sf"/>
</dbReference>
<proteinExistence type="inferred from homology"/>
<keyword evidence="2 6" id="KW-0540">Nuclease</keyword>
<comment type="cofactor">
    <cofactor evidence="6">
        <name>Mg(2+)</name>
        <dbReference type="ChEBI" id="CHEBI:18420"/>
    </cofactor>
</comment>
<name>A0A211ZT91_9PROT</name>
<evidence type="ECO:0000313" key="9">
    <source>
        <dbReference type="Proteomes" id="UP000196655"/>
    </source>
</evidence>
<dbReference type="InterPro" id="IPR051619">
    <property type="entry name" value="TypeII_TA_RNase_PINc/VapC"/>
</dbReference>
<organism evidence="8 9">
    <name type="scientific">Inquilinus limosus</name>
    <dbReference type="NCBI Taxonomy" id="171674"/>
    <lineage>
        <taxon>Bacteria</taxon>
        <taxon>Pseudomonadati</taxon>
        <taxon>Pseudomonadota</taxon>
        <taxon>Alphaproteobacteria</taxon>
        <taxon>Rhodospirillales</taxon>
        <taxon>Rhodospirillaceae</taxon>
        <taxon>Inquilinus</taxon>
    </lineage>
</organism>
<dbReference type="AlphaFoldDB" id="A0A211ZT91"/>
<dbReference type="Gene3D" id="3.40.50.1010">
    <property type="entry name" value="5'-nuclease"/>
    <property type="match status" value="1"/>
</dbReference>
<feature type="binding site" evidence="6">
    <location>
        <position position="96"/>
    </location>
    <ligand>
        <name>Mg(2+)</name>
        <dbReference type="ChEBI" id="CHEBI:18420"/>
    </ligand>
</feature>
<dbReference type="EMBL" id="NHON01000004">
    <property type="protein sequence ID" value="OWJ68473.1"/>
    <property type="molecule type" value="Genomic_DNA"/>
</dbReference>
<feature type="binding site" evidence="6">
    <location>
        <position position="5"/>
    </location>
    <ligand>
        <name>Mg(2+)</name>
        <dbReference type="ChEBI" id="CHEBI:18420"/>
    </ligand>
</feature>
<reference evidence="9" key="1">
    <citation type="submission" date="2017-05" db="EMBL/GenBank/DDBJ databases">
        <authorList>
            <person name="Macchi M."/>
            <person name="Festa S."/>
            <person name="Coppotelli B.M."/>
            <person name="Morelli I.S."/>
        </authorList>
    </citation>
    <scope>NUCLEOTIDE SEQUENCE [LARGE SCALE GENOMIC DNA]</scope>
    <source>
        <strain evidence="9">I</strain>
    </source>
</reference>
<dbReference type="CDD" id="cd09873">
    <property type="entry name" value="PIN_Pae0151-like"/>
    <property type="match status" value="1"/>
</dbReference>
<keyword evidence="6" id="KW-0800">Toxin</keyword>
<comment type="similarity">
    <text evidence="6">Belongs to the PINc/VapC protein family.</text>
</comment>
<dbReference type="InterPro" id="IPR022907">
    <property type="entry name" value="VapC_family"/>
</dbReference>
<keyword evidence="4 6" id="KW-0378">Hydrolase</keyword>
<dbReference type="HAMAP" id="MF_00265">
    <property type="entry name" value="VapC_Nob1"/>
    <property type="match status" value="1"/>
</dbReference>
<keyword evidence="9" id="KW-1185">Reference proteome</keyword>
<evidence type="ECO:0000259" key="7">
    <source>
        <dbReference type="Pfam" id="PF01850"/>
    </source>
</evidence>
<feature type="domain" description="PIN" evidence="7">
    <location>
        <begin position="2"/>
        <end position="119"/>
    </location>
</feature>
<comment type="function">
    <text evidence="6">Toxic component of a toxin-antitoxin (TA) system. An RNase.</text>
</comment>